<dbReference type="GO" id="GO:0019632">
    <property type="term" value="P:shikimate metabolic process"/>
    <property type="evidence" value="ECO:0007669"/>
    <property type="project" value="TreeGrafter"/>
</dbReference>
<proteinExistence type="inferred from homology"/>
<reference evidence="8 9" key="1">
    <citation type="journal article" date="2019" name="Emerg. Microbes Infect.">
        <title>Comprehensive subspecies identification of 175 nontuberculous mycobacteria species based on 7547 genomic profiles.</title>
        <authorList>
            <person name="Matsumoto Y."/>
            <person name="Kinjo T."/>
            <person name="Motooka D."/>
            <person name="Nabeya D."/>
            <person name="Jung N."/>
            <person name="Uechi K."/>
            <person name="Horii T."/>
            <person name="Iida T."/>
            <person name="Fujita J."/>
            <person name="Nakamura S."/>
        </authorList>
    </citation>
    <scope>NUCLEOTIDE SEQUENCE [LARGE SCALE GENOMIC DNA]</scope>
    <source>
        <strain evidence="8 9">JCM 17899</strain>
    </source>
</reference>
<dbReference type="Pfam" id="PF08501">
    <property type="entry name" value="Shikimate_dh_N"/>
    <property type="match status" value="1"/>
</dbReference>
<accession>A0A7I7QKL6</accession>
<keyword evidence="4" id="KW-0560">Oxidoreductase</keyword>
<feature type="binding site" evidence="4">
    <location>
        <position position="246"/>
    </location>
    <ligand>
        <name>NADP(+)</name>
        <dbReference type="ChEBI" id="CHEBI:58349"/>
    </ligand>
</feature>
<feature type="binding site" evidence="4">
    <location>
        <begin position="36"/>
        <end position="38"/>
    </location>
    <ligand>
        <name>shikimate</name>
        <dbReference type="ChEBI" id="CHEBI:36208"/>
    </ligand>
</feature>
<dbReference type="InterPro" id="IPR046346">
    <property type="entry name" value="Aminoacid_DH-like_N_sf"/>
</dbReference>
<dbReference type="SUPFAM" id="SSF53223">
    <property type="entry name" value="Aminoacid dehydrogenase-like, N-terminal domain"/>
    <property type="match status" value="1"/>
</dbReference>
<evidence type="ECO:0000256" key="3">
    <source>
        <dbReference type="ARBA" id="ARBA00023141"/>
    </source>
</evidence>
<feature type="binding site" evidence="4">
    <location>
        <position position="248"/>
    </location>
    <ligand>
        <name>shikimate</name>
        <dbReference type="ChEBI" id="CHEBI:36208"/>
    </ligand>
</feature>
<feature type="binding site" evidence="4">
    <location>
        <begin position="152"/>
        <end position="156"/>
    </location>
    <ligand>
        <name>NADP(+)</name>
        <dbReference type="ChEBI" id="CHEBI:58349"/>
    </ligand>
</feature>
<comment type="catalytic activity">
    <reaction evidence="4">
        <text>shikimate + NADP(+) = 3-dehydroshikimate + NADPH + H(+)</text>
        <dbReference type="Rhea" id="RHEA:17737"/>
        <dbReference type="ChEBI" id="CHEBI:15378"/>
        <dbReference type="ChEBI" id="CHEBI:16630"/>
        <dbReference type="ChEBI" id="CHEBI:36208"/>
        <dbReference type="ChEBI" id="CHEBI:57783"/>
        <dbReference type="ChEBI" id="CHEBI:58349"/>
        <dbReference type="EC" id="1.1.1.25"/>
    </reaction>
</comment>
<keyword evidence="4" id="KW-0028">Amino-acid biosynthesis</keyword>
<dbReference type="Pfam" id="PF03435">
    <property type="entry name" value="Sacchrp_dh_NADP"/>
    <property type="match status" value="1"/>
</dbReference>
<feature type="binding site" evidence="4">
    <location>
        <position position="269"/>
    </location>
    <ligand>
        <name>NADP(+)</name>
        <dbReference type="ChEBI" id="CHEBI:58349"/>
    </ligand>
</feature>
<keyword evidence="3 4" id="KW-0057">Aromatic amino acid biosynthesis</keyword>
<dbReference type="Gene3D" id="3.40.50.720">
    <property type="entry name" value="NAD(P)-binding Rossmann-like Domain"/>
    <property type="match status" value="1"/>
</dbReference>
<dbReference type="InterPro" id="IPR013708">
    <property type="entry name" value="Shikimate_DH-bd_N"/>
</dbReference>
<name>A0A7I7QKL6_9MYCO</name>
<feature type="binding site" evidence="4">
    <location>
        <position position="88"/>
    </location>
    <ligand>
        <name>shikimate</name>
        <dbReference type="ChEBI" id="CHEBI:36208"/>
    </ligand>
</feature>
<comment type="function">
    <text evidence="4">Involved in the biosynthesis of the chorismate, which leads to the biosynthesis of aromatic amino acids. Catalyzes the reversible NADPH linked reduction of 3-dehydroshikimate (DHSA) to yield shikimate (SA).</text>
</comment>
<protein>
    <recommendedName>
        <fullName evidence="4">Shikimate dehydrogenase (NADP(+))</fullName>
        <shortName evidence="4">SDH</shortName>
        <ecNumber evidence="4">1.1.1.25</ecNumber>
    </recommendedName>
</protein>
<comment type="similarity">
    <text evidence="4">Belongs to the shikimate dehydrogenase family.</text>
</comment>
<evidence type="ECO:0000256" key="4">
    <source>
        <dbReference type="HAMAP-Rule" id="MF_00222"/>
    </source>
</evidence>
<dbReference type="InterPro" id="IPR022893">
    <property type="entry name" value="Shikimate_DH_fam"/>
</dbReference>
<feature type="domain" description="SDH C-terminal" evidence="7">
    <location>
        <begin position="272"/>
        <end position="294"/>
    </location>
</feature>
<evidence type="ECO:0000313" key="8">
    <source>
        <dbReference type="EMBL" id="BBY26913.1"/>
    </source>
</evidence>
<dbReference type="NCBIfam" id="NF009201">
    <property type="entry name" value="PRK12549.1"/>
    <property type="match status" value="1"/>
</dbReference>
<dbReference type="EC" id="1.1.1.25" evidence="4"/>
<evidence type="ECO:0000259" key="5">
    <source>
        <dbReference type="Pfam" id="PF03435"/>
    </source>
</evidence>
<evidence type="ECO:0000256" key="2">
    <source>
        <dbReference type="ARBA" id="ARBA00010591"/>
    </source>
</evidence>
<dbReference type="EMBL" id="AP022588">
    <property type="protein sequence ID" value="BBY26913.1"/>
    <property type="molecule type" value="Genomic_DNA"/>
</dbReference>
<organism evidence="8 9">
    <name type="scientific">Mycolicibacterium sediminis</name>
    <dbReference type="NCBI Taxonomy" id="1286180"/>
    <lineage>
        <taxon>Bacteria</taxon>
        <taxon>Bacillati</taxon>
        <taxon>Actinomycetota</taxon>
        <taxon>Actinomycetes</taxon>
        <taxon>Mycobacteriales</taxon>
        <taxon>Mycobacteriaceae</taxon>
        <taxon>Mycolicibacterium</taxon>
    </lineage>
</organism>
<dbReference type="InterPro" id="IPR041121">
    <property type="entry name" value="SDH_C"/>
</dbReference>
<dbReference type="HAMAP" id="MF_00222">
    <property type="entry name" value="Shikimate_DH_AroE"/>
    <property type="match status" value="1"/>
</dbReference>
<feature type="binding site" evidence="4">
    <location>
        <position position="113"/>
    </location>
    <ligand>
        <name>shikimate</name>
        <dbReference type="ChEBI" id="CHEBI:36208"/>
    </ligand>
</feature>
<gene>
    <name evidence="8" type="primary">aroE_1</name>
    <name evidence="4" type="synonym">aroE</name>
    <name evidence="8" type="ORF">MSEDJ_10090</name>
</gene>
<dbReference type="Gene3D" id="3.40.50.10860">
    <property type="entry name" value="Leucine Dehydrogenase, chain A, domain 1"/>
    <property type="match status" value="1"/>
</dbReference>
<dbReference type="InterPro" id="IPR036291">
    <property type="entry name" value="NAD(P)-bd_dom_sf"/>
</dbReference>
<dbReference type="CDD" id="cd01065">
    <property type="entry name" value="NAD_bind_Shikimate_DH"/>
    <property type="match status" value="1"/>
</dbReference>
<dbReference type="KEGG" id="msei:MSEDJ_10090"/>
<dbReference type="AlphaFoldDB" id="A0A7I7QKL6"/>
<dbReference type="PANTHER" id="PTHR21089">
    <property type="entry name" value="SHIKIMATE DEHYDROGENASE"/>
    <property type="match status" value="1"/>
</dbReference>
<evidence type="ECO:0000259" key="7">
    <source>
        <dbReference type="Pfam" id="PF18317"/>
    </source>
</evidence>
<dbReference type="GO" id="GO:0009423">
    <property type="term" value="P:chorismate biosynthetic process"/>
    <property type="evidence" value="ECO:0007669"/>
    <property type="project" value="UniProtKB-UniRule"/>
</dbReference>
<feature type="domain" description="Saccharopine dehydrogenase NADP binding" evidence="5">
    <location>
        <begin position="148"/>
        <end position="221"/>
    </location>
</feature>
<evidence type="ECO:0000313" key="9">
    <source>
        <dbReference type="Proteomes" id="UP000467193"/>
    </source>
</evidence>
<dbReference type="GO" id="GO:0004764">
    <property type="term" value="F:shikimate 3-dehydrogenase (NADP+) activity"/>
    <property type="evidence" value="ECO:0007669"/>
    <property type="project" value="UniProtKB-UniRule"/>
</dbReference>
<dbReference type="GO" id="GO:0009073">
    <property type="term" value="P:aromatic amino acid family biosynthetic process"/>
    <property type="evidence" value="ECO:0007669"/>
    <property type="project" value="UniProtKB-KW"/>
</dbReference>
<dbReference type="SUPFAM" id="SSF51735">
    <property type="entry name" value="NAD(P)-binding Rossmann-fold domains"/>
    <property type="match status" value="1"/>
</dbReference>
<feature type="domain" description="Shikimate dehydrogenase substrate binding N-terminal" evidence="6">
    <location>
        <begin position="28"/>
        <end position="115"/>
    </location>
</feature>
<feature type="binding site" evidence="4">
    <location>
        <position position="104"/>
    </location>
    <ligand>
        <name>NADP(+)</name>
        <dbReference type="ChEBI" id="CHEBI:58349"/>
    </ligand>
</feature>
<feature type="binding site" evidence="4">
    <location>
        <position position="128"/>
    </location>
    <ligand>
        <name>shikimate</name>
        <dbReference type="ChEBI" id="CHEBI:36208"/>
    </ligand>
</feature>
<evidence type="ECO:0000256" key="1">
    <source>
        <dbReference type="ARBA" id="ARBA00004871"/>
    </source>
</evidence>
<dbReference type="Pfam" id="PF18317">
    <property type="entry name" value="SDH_C"/>
    <property type="match status" value="1"/>
</dbReference>
<feature type="binding site" evidence="4">
    <location>
        <position position="276"/>
    </location>
    <ligand>
        <name>shikimate</name>
        <dbReference type="ChEBI" id="CHEBI:36208"/>
    </ligand>
</feature>
<sequence>MLYFYERTSSYISWDGDAVARSPYLVGLVGQGVGPSLTPAMHMAEGRAHGLDYVYRTIDLTSAGLAADQIGDVLTWARALGFDALNVTHPCKQSVIPHLDDLDDGARALGAVNTVVFQAHGTIGHNTDAPGFGTGFAEGLPGAATSNVVLLGAGGAGAAVGHALLDLGAEHLTVVDLDVERATALAGDLGARHRDARVDASAFDKLSILLPHSDGVVHCTPTGMADHPGMPFDAGLLHPELWVADIVYRPLDTALLTAARRAGCRTLDGGHMAVHQAAIAFELITGIAPDADRMSRHFRTLAQ</sequence>
<keyword evidence="9" id="KW-1185">Reference proteome</keyword>
<keyword evidence="4" id="KW-0521">NADP</keyword>
<evidence type="ECO:0000259" key="6">
    <source>
        <dbReference type="Pfam" id="PF08501"/>
    </source>
</evidence>
<comment type="similarity">
    <text evidence="2">Belongs to the saccharopine dehydrogenase family. Enoyl reductase subfamily.</text>
</comment>
<comment type="subunit">
    <text evidence="4">Homodimer.</text>
</comment>
<dbReference type="GO" id="GO:0005829">
    <property type="term" value="C:cytosol"/>
    <property type="evidence" value="ECO:0007669"/>
    <property type="project" value="TreeGrafter"/>
</dbReference>
<comment type="pathway">
    <text evidence="1 4">Metabolic intermediate biosynthesis; chorismate biosynthesis; chorismate from D-erythrose 4-phosphate and phosphoenolpyruvate: step 4/7.</text>
</comment>
<dbReference type="GO" id="GO:0008652">
    <property type="term" value="P:amino acid biosynthetic process"/>
    <property type="evidence" value="ECO:0007669"/>
    <property type="project" value="UniProtKB-KW"/>
</dbReference>
<dbReference type="UniPathway" id="UPA00053">
    <property type="reaction ID" value="UER00087"/>
</dbReference>
<dbReference type="InterPro" id="IPR005097">
    <property type="entry name" value="Sacchrp_dh_NADP-bd"/>
</dbReference>
<dbReference type="GO" id="GO:0050661">
    <property type="term" value="F:NADP binding"/>
    <property type="evidence" value="ECO:0007669"/>
    <property type="project" value="TreeGrafter"/>
</dbReference>
<dbReference type="Proteomes" id="UP000467193">
    <property type="component" value="Chromosome"/>
</dbReference>
<comment type="caution">
    <text evidence="4">Lacks conserved residue(s) required for the propagation of feature annotation.</text>
</comment>
<dbReference type="PANTHER" id="PTHR21089:SF1">
    <property type="entry name" value="BIFUNCTIONAL 3-DEHYDROQUINATE DEHYDRATASE_SHIKIMATE DEHYDROGENASE, CHLOROPLASTIC"/>
    <property type="match status" value="1"/>
</dbReference>
<feature type="active site" description="Proton acceptor" evidence="4">
    <location>
        <position position="92"/>
    </location>
</feature>